<proteinExistence type="predicted"/>
<dbReference type="Pfam" id="PF00392">
    <property type="entry name" value="GntR"/>
    <property type="match status" value="1"/>
</dbReference>
<dbReference type="EMBL" id="FWWY01000001">
    <property type="protein sequence ID" value="SMC04028.1"/>
    <property type="molecule type" value="Genomic_DNA"/>
</dbReference>
<evidence type="ECO:0000313" key="6">
    <source>
        <dbReference type="Proteomes" id="UP000192660"/>
    </source>
</evidence>
<keyword evidence="6" id="KW-1185">Reference proteome</keyword>
<dbReference type="PANTHER" id="PTHR38445:SF12">
    <property type="entry name" value="GNTR-FAMILY TRANSCRIPTIONAL REGULATOR"/>
    <property type="match status" value="1"/>
</dbReference>
<accession>A0A1W1WCI3</accession>
<dbReference type="Proteomes" id="UP000192660">
    <property type="component" value="Unassembled WGS sequence"/>
</dbReference>
<dbReference type="CDD" id="cd07377">
    <property type="entry name" value="WHTH_GntR"/>
    <property type="match status" value="1"/>
</dbReference>
<dbReference type="InterPro" id="IPR000524">
    <property type="entry name" value="Tscrpt_reg_HTH_GntR"/>
</dbReference>
<dbReference type="InterPro" id="IPR036388">
    <property type="entry name" value="WH-like_DNA-bd_sf"/>
</dbReference>
<feature type="domain" description="HTH gntR-type" evidence="4">
    <location>
        <begin position="11"/>
        <end position="79"/>
    </location>
</feature>
<evidence type="ECO:0000256" key="3">
    <source>
        <dbReference type="ARBA" id="ARBA00023163"/>
    </source>
</evidence>
<dbReference type="STRING" id="28034.BFX07_13870"/>
<keyword evidence="1" id="KW-0805">Transcription regulation</keyword>
<dbReference type="InterPro" id="IPR036390">
    <property type="entry name" value="WH_DNA-bd_sf"/>
</dbReference>
<evidence type="ECO:0000256" key="2">
    <source>
        <dbReference type="ARBA" id="ARBA00023125"/>
    </source>
</evidence>
<keyword evidence="3" id="KW-0804">Transcription</keyword>
<evidence type="ECO:0000256" key="1">
    <source>
        <dbReference type="ARBA" id="ARBA00023015"/>
    </source>
</evidence>
<dbReference type="PROSITE" id="PS50949">
    <property type="entry name" value="HTH_GNTR"/>
    <property type="match status" value="1"/>
</dbReference>
<organism evidence="5 6">
    <name type="scientific">Sulfobacillus thermosulfidooxidans (strain DSM 9293 / VKM B-1269 / AT-1)</name>
    <dbReference type="NCBI Taxonomy" id="929705"/>
    <lineage>
        <taxon>Bacteria</taxon>
        <taxon>Bacillati</taxon>
        <taxon>Bacillota</taxon>
        <taxon>Clostridia</taxon>
        <taxon>Eubacteriales</taxon>
        <taxon>Clostridiales Family XVII. Incertae Sedis</taxon>
        <taxon>Sulfobacillus</taxon>
    </lineage>
</organism>
<dbReference type="SMART" id="SM00345">
    <property type="entry name" value="HTH_GNTR"/>
    <property type="match status" value="1"/>
</dbReference>
<gene>
    <name evidence="5" type="ORF">SAMN00768000_1423</name>
</gene>
<dbReference type="SUPFAM" id="SSF46785">
    <property type="entry name" value="Winged helix' DNA-binding domain"/>
    <property type="match status" value="1"/>
</dbReference>
<dbReference type="OrthoDB" id="9802328at2"/>
<evidence type="ECO:0000259" key="4">
    <source>
        <dbReference type="PROSITE" id="PS50949"/>
    </source>
</evidence>
<evidence type="ECO:0000313" key="5">
    <source>
        <dbReference type="EMBL" id="SMC04028.1"/>
    </source>
</evidence>
<sequence length="169" mass="19143">MIFVVDEHRNEPLYMQLRNQVVEAIARNELRPGDVLPPIRTVAELLAINLHTVNKAYQILEQDGYIVLTRRSGGVIKPKPPSDFDLVWRERLTLVLAEARAFSMDDMAIIEACREILTTYLPHVVRTKNYFFGADRKGDSALHGEVISYEHTNAYTARCGSRTGHPGPL</sequence>
<dbReference type="GO" id="GO:0003700">
    <property type="term" value="F:DNA-binding transcription factor activity"/>
    <property type="evidence" value="ECO:0007669"/>
    <property type="project" value="InterPro"/>
</dbReference>
<dbReference type="Gene3D" id="1.10.10.10">
    <property type="entry name" value="Winged helix-like DNA-binding domain superfamily/Winged helix DNA-binding domain"/>
    <property type="match status" value="1"/>
</dbReference>
<dbReference type="AlphaFoldDB" id="A0A1W1WCI3"/>
<dbReference type="GO" id="GO:0003677">
    <property type="term" value="F:DNA binding"/>
    <property type="evidence" value="ECO:0007669"/>
    <property type="project" value="UniProtKB-KW"/>
</dbReference>
<keyword evidence="2 5" id="KW-0238">DNA-binding</keyword>
<protein>
    <submittedName>
        <fullName evidence="5">DNA-binding transcriptional regulator YhcF, GntR family</fullName>
    </submittedName>
</protein>
<dbReference type="RefSeq" id="WP_084661160.1">
    <property type="nucleotide sequence ID" value="NZ_FWWY01000001.1"/>
</dbReference>
<dbReference type="PANTHER" id="PTHR38445">
    <property type="entry name" value="HTH-TYPE TRANSCRIPTIONAL REPRESSOR YTRA"/>
    <property type="match status" value="1"/>
</dbReference>
<reference evidence="6" key="1">
    <citation type="submission" date="2017-04" db="EMBL/GenBank/DDBJ databases">
        <authorList>
            <person name="Varghese N."/>
            <person name="Submissions S."/>
        </authorList>
    </citation>
    <scope>NUCLEOTIDE SEQUENCE [LARGE SCALE GENOMIC DNA]</scope>
    <source>
        <strain evidence="6">DSM 9293</strain>
    </source>
</reference>
<name>A0A1W1WCI3_SULTA</name>